<dbReference type="Proteomes" id="UP000060277">
    <property type="component" value="Chromosome"/>
</dbReference>
<protein>
    <recommendedName>
        <fullName evidence="3">Secreted protein</fullName>
    </recommendedName>
</protein>
<evidence type="ECO:0008006" key="3">
    <source>
        <dbReference type="Google" id="ProtNLM"/>
    </source>
</evidence>
<organism evidence="1 2">
    <name type="scientific">Pandoraea norimbergensis</name>
    <dbReference type="NCBI Taxonomy" id="93219"/>
    <lineage>
        <taxon>Bacteria</taxon>
        <taxon>Pseudomonadati</taxon>
        <taxon>Pseudomonadota</taxon>
        <taxon>Betaproteobacteria</taxon>
        <taxon>Burkholderiales</taxon>
        <taxon>Burkholderiaceae</taxon>
        <taxon>Pandoraea</taxon>
    </lineage>
</organism>
<name>A0ABN4JMC8_9BURK</name>
<proteinExistence type="predicted"/>
<gene>
    <name evidence="1" type="ORF">AT302_18850</name>
</gene>
<evidence type="ECO:0000313" key="2">
    <source>
        <dbReference type="Proteomes" id="UP000060277"/>
    </source>
</evidence>
<evidence type="ECO:0000313" key="1">
    <source>
        <dbReference type="EMBL" id="ALS61525.1"/>
    </source>
</evidence>
<reference evidence="2" key="1">
    <citation type="submission" date="2015-12" db="EMBL/GenBank/DDBJ databases">
        <title>Complete genome sequence of Pandoraea norimbergensis DSM 11628.</title>
        <authorList>
            <person name="Ee R."/>
            <person name="Lim Y.-L."/>
            <person name="Yong D."/>
            <person name="Yin W.-F."/>
            <person name="Chan K.-G."/>
        </authorList>
    </citation>
    <scope>NUCLEOTIDE SEQUENCE [LARGE SCALE GENOMIC DNA]</scope>
    <source>
        <strain evidence="2">DSM 11628</strain>
    </source>
</reference>
<dbReference type="EMBL" id="CP013480">
    <property type="protein sequence ID" value="ALS61525.1"/>
    <property type="molecule type" value="Genomic_DNA"/>
</dbReference>
<accession>A0ABN4JMC8</accession>
<keyword evidence="2" id="KW-1185">Reference proteome</keyword>
<sequence>MVAALPLMAPESTRAVTVEPVPVPALNPTLYGVVFVQVTETVDVAVCTVFRLDSDPKLIGVALTEQPAVMISVTVNVAVAVPVL</sequence>